<protein>
    <submittedName>
        <fullName evidence="4">Ricin B-type lectin domain-containing protein</fullName>
    </submittedName>
</protein>
<evidence type="ECO:0000256" key="1">
    <source>
        <dbReference type="SAM" id="Phobius"/>
    </source>
</evidence>
<organism evidence="3 4">
    <name type="scientific">Heterorhabditis bacteriophora</name>
    <name type="common">Entomopathogenic nematode worm</name>
    <dbReference type="NCBI Taxonomy" id="37862"/>
    <lineage>
        <taxon>Eukaryota</taxon>
        <taxon>Metazoa</taxon>
        <taxon>Ecdysozoa</taxon>
        <taxon>Nematoda</taxon>
        <taxon>Chromadorea</taxon>
        <taxon>Rhabditida</taxon>
        <taxon>Rhabditina</taxon>
        <taxon>Rhabditomorpha</taxon>
        <taxon>Strongyloidea</taxon>
        <taxon>Heterorhabditidae</taxon>
        <taxon>Heterorhabditis</taxon>
    </lineage>
</organism>
<keyword evidence="1" id="KW-0812">Transmembrane</keyword>
<dbReference type="GO" id="GO:0007005">
    <property type="term" value="P:mitochondrion organization"/>
    <property type="evidence" value="ECO:0007669"/>
    <property type="project" value="TreeGrafter"/>
</dbReference>
<dbReference type="Proteomes" id="UP000095283">
    <property type="component" value="Unplaced"/>
</dbReference>
<dbReference type="PROSITE" id="PS50231">
    <property type="entry name" value="RICIN_B_LECTIN"/>
    <property type="match status" value="1"/>
</dbReference>
<feature type="domain" description="Vacuolar protein sorting-associated protein 13 VPS13 adaptor binding" evidence="2">
    <location>
        <begin position="291"/>
        <end position="481"/>
    </location>
</feature>
<feature type="transmembrane region" description="Helical" evidence="1">
    <location>
        <begin position="533"/>
        <end position="554"/>
    </location>
</feature>
<dbReference type="GO" id="GO:0006623">
    <property type="term" value="P:protein targeting to vacuole"/>
    <property type="evidence" value="ECO:0007669"/>
    <property type="project" value="TreeGrafter"/>
</dbReference>
<dbReference type="InterPro" id="IPR035992">
    <property type="entry name" value="Ricin_B-like_lectins"/>
</dbReference>
<evidence type="ECO:0000313" key="3">
    <source>
        <dbReference type="Proteomes" id="UP000095283"/>
    </source>
</evidence>
<proteinExistence type="predicted"/>
<dbReference type="PANTHER" id="PTHR16166:SF141">
    <property type="entry name" value="INTERMEMBRANE LIPID TRANSFER PROTEIN VPS13D"/>
    <property type="match status" value="1"/>
</dbReference>
<evidence type="ECO:0000259" key="2">
    <source>
        <dbReference type="Pfam" id="PF25036"/>
    </source>
</evidence>
<accession>A0A1I7WZH9</accession>
<dbReference type="InterPro" id="IPR009543">
    <property type="entry name" value="VPS13_VAB"/>
</dbReference>
<keyword evidence="1" id="KW-0472">Membrane</keyword>
<dbReference type="WBParaSite" id="Hba_10696">
    <property type="protein sequence ID" value="Hba_10696"/>
    <property type="gene ID" value="Hba_10696"/>
</dbReference>
<keyword evidence="1" id="KW-1133">Transmembrane helix</keyword>
<dbReference type="Pfam" id="PF25036">
    <property type="entry name" value="VPS13_VAB"/>
    <property type="match status" value="1"/>
</dbReference>
<dbReference type="SUPFAM" id="SSF50370">
    <property type="entry name" value="Ricin B-like lectins"/>
    <property type="match status" value="1"/>
</dbReference>
<dbReference type="GO" id="GO:0045053">
    <property type="term" value="P:protein retention in Golgi apparatus"/>
    <property type="evidence" value="ECO:0007669"/>
    <property type="project" value="TreeGrafter"/>
</dbReference>
<dbReference type="AlphaFoldDB" id="A0A1I7WZH9"/>
<feature type="transmembrane region" description="Helical" evidence="1">
    <location>
        <begin position="882"/>
        <end position="900"/>
    </location>
</feature>
<dbReference type="InterPro" id="IPR026847">
    <property type="entry name" value="VPS13"/>
</dbReference>
<sequence>MKQPNNLISETKSTLDVNITEQLMQQIFQLSARWTFLKSSFERDDIRNSSIRSRSDHLPYLLKNETGSDITFTTAVEDIQMARNEQRKTSVRWIMVAKDCDYTFEFPARLLFYSLIVRVTGWDEISPVNVDACGTYFRIVKAVKQGMPNARLVVRVTMEKDGKKVVVVRSSIDIHNELPHRLAVFADNSNKVEYEILETIFTVSFLRTEYFDLSCYRTNNCRTVGLLSVFKCIGSTDYLRIYCPLMLICVVISYPEYLCYPYAIYINGFYLNTVEHKLSKYLTIIYILEYYNIGVEVRAGTGRYKDTQMVLLTSRYVLNNQSSYMLSVCHHDMIERVSEHVHIAPQCSLVWNENYEDCRRMCVRRSDVRHWSCPFRIDRIGSFHVTMRHALVIEYLIPSILEKINNLDADETPRFVRVEIILSSAVFCITFTDAEYYPPQIQIDNQSDVPVLYQQQSEGITSQHLRTICKARSHVDYAWDDLYGNRRIVLQVYENKSHVYDPSFPGIGPQLVYENHVYIQLAASFNNVLYKFLVIYLSCFITVFYNIMFNYLFYSCGNQLWSLGRDGCIENIGMKNRSRVRMVLDVLERTGYQLMMTERNSARDHYQKWTFMPDGRLCCQSFPNLMVTARRTDVCLAERDNNGEKNEDGMTVNQVWKMQRQRPGSGTLDVECQHSGPTLVRSQFLVYVVVRITDREQKMRAMSAPVLTKPNEIAGVDISVTMRAGIGISLINGFHEELLYARLGGIVINARKMAGTYQLSASVDDIQIDNQLLLSDRWQILFCKPENPGGDEDGPVASDLPPGVSATVRPALKLEMNCSPMNHYDAFELSYNFLLIISLFFLLFILLVLERPDPLRTRRWYFGTLDLEMGQIALSGCYALKYFLKHHFIITIFYLFYVFIYDQITYFKYFVYSFNSSVLGGIVSGTIKGISKGAVDTLTKPVQGLFDLVEGTASAMKQLAGPSTGVARRSAASGRVRPPRLCRNLYHLLPPFNIHLANAQIEMLRINGYSTKERIKLFI</sequence>
<evidence type="ECO:0000313" key="4">
    <source>
        <dbReference type="WBParaSite" id="Hba_10696"/>
    </source>
</evidence>
<name>A0A1I7WZH9_HETBA</name>
<keyword evidence="3" id="KW-1185">Reference proteome</keyword>
<feature type="transmembrane region" description="Helical" evidence="1">
    <location>
        <begin position="829"/>
        <end position="849"/>
    </location>
</feature>
<dbReference type="PANTHER" id="PTHR16166">
    <property type="entry name" value="VACUOLAR PROTEIN SORTING-ASSOCIATED PROTEIN VPS13"/>
    <property type="match status" value="1"/>
</dbReference>
<reference evidence="4" key="1">
    <citation type="submission" date="2016-11" db="UniProtKB">
        <authorList>
            <consortium name="WormBaseParasite"/>
        </authorList>
    </citation>
    <scope>IDENTIFICATION</scope>
</reference>